<dbReference type="EMBL" id="JADBEJ010000004">
    <property type="protein sequence ID" value="MBE1576126.1"/>
    <property type="molecule type" value="Genomic_DNA"/>
</dbReference>
<feature type="region of interest" description="Disordered" evidence="1">
    <location>
        <begin position="162"/>
        <end position="198"/>
    </location>
</feature>
<keyword evidence="2" id="KW-0812">Transmembrane</keyword>
<reference evidence="3 4" key="1">
    <citation type="submission" date="2020-10" db="EMBL/GenBank/DDBJ databases">
        <title>Sequencing the genomes of 1000 actinobacteria strains.</title>
        <authorList>
            <person name="Klenk H.-P."/>
        </authorList>
    </citation>
    <scope>NUCLEOTIDE SEQUENCE [LARGE SCALE GENOMIC DNA]</scope>
    <source>
        <strain evidence="3 4">DSM 46661</strain>
    </source>
</reference>
<keyword evidence="4" id="KW-1185">Reference proteome</keyword>
<proteinExistence type="predicted"/>
<protein>
    <recommendedName>
        <fullName evidence="5">DUF4383 domain-containing protein</fullName>
    </recommendedName>
</protein>
<dbReference type="RefSeq" id="WP_192743471.1">
    <property type="nucleotide sequence ID" value="NZ_JADBEJ010000004.1"/>
</dbReference>
<evidence type="ECO:0008006" key="5">
    <source>
        <dbReference type="Google" id="ProtNLM"/>
    </source>
</evidence>
<feature type="compositionally biased region" description="Low complexity" evidence="1">
    <location>
        <begin position="162"/>
        <end position="171"/>
    </location>
</feature>
<feature type="compositionally biased region" description="Low complexity" evidence="1">
    <location>
        <begin position="188"/>
        <end position="198"/>
    </location>
</feature>
<evidence type="ECO:0000256" key="2">
    <source>
        <dbReference type="SAM" id="Phobius"/>
    </source>
</evidence>
<evidence type="ECO:0000313" key="3">
    <source>
        <dbReference type="EMBL" id="MBE1576126.1"/>
    </source>
</evidence>
<organism evidence="3 4">
    <name type="scientific">Amycolatopsis roodepoortensis</name>
    <dbReference type="NCBI Taxonomy" id="700274"/>
    <lineage>
        <taxon>Bacteria</taxon>
        <taxon>Bacillati</taxon>
        <taxon>Actinomycetota</taxon>
        <taxon>Actinomycetes</taxon>
        <taxon>Pseudonocardiales</taxon>
        <taxon>Pseudonocardiaceae</taxon>
        <taxon>Amycolatopsis</taxon>
    </lineage>
</organism>
<gene>
    <name evidence="3" type="ORF">H4W30_003173</name>
</gene>
<keyword evidence="2" id="KW-1133">Transmembrane helix</keyword>
<name>A0ABR9L6A7_9PSEU</name>
<dbReference type="Proteomes" id="UP000656548">
    <property type="component" value="Unassembled WGS sequence"/>
</dbReference>
<feature type="transmembrane region" description="Helical" evidence="2">
    <location>
        <begin position="59"/>
        <end position="86"/>
    </location>
</feature>
<feature type="transmembrane region" description="Helical" evidence="2">
    <location>
        <begin position="30"/>
        <end position="53"/>
    </location>
</feature>
<feature type="compositionally biased region" description="Pro residues" evidence="1">
    <location>
        <begin position="173"/>
        <end position="187"/>
    </location>
</feature>
<sequence length="198" mass="20507">MTFQQYPPQGYPAPGAYPPGPMRQPSGATAIIAGILAILGGLWFLAGLASHIIELSHYFISFLLVGAALDLVSAAVLLGGGIMLLLRKRAGRVLTVIGAASAIGFVALTFLLQAFDAHFHFSYGGVMLHFGVGLLLIVVLIPAIATLVLALVPPTARWLAAKPQGGAAQPPNFGYPPSQPGYPPAPGAQPQGQPPGQW</sequence>
<comment type="caution">
    <text evidence="3">The sequence shown here is derived from an EMBL/GenBank/DDBJ whole genome shotgun (WGS) entry which is preliminary data.</text>
</comment>
<feature type="transmembrane region" description="Helical" evidence="2">
    <location>
        <begin position="127"/>
        <end position="152"/>
    </location>
</feature>
<accession>A0ABR9L6A7</accession>
<evidence type="ECO:0000256" key="1">
    <source>
        <dbReference type="SAM" id="MobiDB-lite"/>
    </source>
</evidence>
<keyword evidence="2" id="KW-0472">Membrane</keyword>
<evidence type="ECO:0000313" key="4">
    <source>
        <dbReference type="Proteomes" id="UP000656548"/>
    </source>
</evidence>
<feature type="transmembrane region" description="Helical" evidence="2">
    <location>
        <begin position="93"/>
        <end position="115"/>
    </location>
</feature>